<dbReference type="Pfam" id="PF02330">
    <property type="entry name" value="MAM33"/>
    <property type="match status" value="1"/>
</dbReference>
<feature type="non-terminal residue" evidence="1">
    <location>
        <position position="1"/>
    </location>
</feature>
<name>A0A8S9GEX7_BRACR</name>
<dbReference type="SUPFAM" id="SSF54529">
    <property type="entry name" value="Mitochondrial glycoprotein MAM33-like"/>
    <property type="match status" value="1"/>
</dbReference>
<evidence type="ECO:0000313" key="1">
    <source>
        <dbReference type="EMBL" id="KAF2544785.1"/>
    </source>
</evidence>
<dbReference type="AlphaFoldDB" id="A0A8S9GEX7"/>
<protein>
    <submittedName>
        <fullName evidence="1">Uncharacterized protein</fullName>
    </submittedName>
</protein>
<sequence>VTLGGGSRQFSRASWLISFSRGSTLSAITADENLVSVLESEIKCSVVNEVPEEDEFEDETIFVRIGDEEEKEEPNDHHAERLIGIPMVISVTKQDDGPCLDFIAKAYVDEIVIDAVYVEEPHKPTYPYQGPDF</sequence>
<dbReference type="EMBL" id="QGKY02001925">
    <property type="protein sequence ID" value="KAF2544785.1"/>
    <property type="molecule type" value="Genomic_DNA"/>
</dbReference>
<accession>A0A8S9GEX7</accession>
<comment type="caution">
    <text evidence="1">The sequence shown here is derived from an EMBL/GenBank/DDBJ whole genome shotgun (WGS) entry which is preliminary data.</text>
</comment>
<reference evidence="1" key="1">
    <citation type="submission" date="2019-12" db="EMBL/GenBank/DDBJ databases">
        <title>Genome sequencing and annotation of Brassica cretica.</title>
        <authorList>
            <person name="Studholme D.J."/>
            <person name="Sarris P.F."/>
        </authorList>
    </citation>
    <scope>NUCLEOTIDE SEQUENCE</scope>
    <source>
        <strain evidence="1">PFS-102/07</strain>
        <tissue evidence="1">Leaf</tissue>
    </source>
</reference>
<gene>
    <name evidence="1" type="ORF">F2Q70_00023524</name>
</gene>
<organism evidence="1">
    <name type="scientific">Brassica cretica</name>
    <name type="common">Mustard</name>
    <dbReference type="NCBI Taxonomy" id="69181"/>
    <lineage>
        <taxon>Eukaryota</taxon>
        <taxon>Viridiplantae</taxon>
        <taxon>Streptophyta</taxon>
        <taxon>Embryophyta</taxon>
        <taxon>Tracheophyta</taxon>
        <taxon>Spermatophyta</taxon>
        <taxon>Magnoliopsida</taxon>
        <taxon>eudicotyledons</taxon>
        <taxon>Gunneridae</taxon>
        <taxon>Pentapetalae</taxon>
        <taxon>rosids</taxon>
        <taxon>malvids</taxon>
        <taxon>Brassicales</taxon>
        <taxon>Brassicaceae</taxon>
        <taxon>Brassiceae</taxon>
        <taxon>Brassica</taxon>
    </lineage>
</organism>
<feature type="non-terminal residue" evidence="1">
    <location>
        <position position="133"/>
    </location>
</feature>
<proteinExistence type="predicted"/>
<dbReference type="GO" id="GO:0005759">
    <property type="term" value="C:mitochondrial matrix"/>
    <property type="evidence" value="ECO:0007669"/>
    <property type="project" value="InterPro"/>
</dbReference>
<dbReference type="Gene3D" id="3.10.280.10">
    <property type="entry name" value="Mitochondrial glycoprotein"/>
    <property type="match status" value="1"/>
</dbReference>
<dbReference type="InterPro" id="IPR003428">
    <property type="entry name" value="MAM33"/>
</dbReference>
<dbReference type="InterPro" id="IPR036561">
    <property type="entry name" value="MAM33_sf"/>
</dbReference>